<dbReference type="Proteomes" id="UP001590951">
    <property type="component" value="Unassembled WGS sequence"/>
</dbReference>
<dbReference type="PANTHER" id="PTHR22767">
    <property type="entry name" value="N-TERMINAL ACETYLTRANSFERASE-RELATED"/>
    <property type="match status" value="1"/>
</dbReference>
<sequence>MSTLNGQDDPLVDLIAARQWKQAFNLCEKKIKKAKNNDLLQVRMITVLLSWPDPIRQAQGVKKLDALLDRKPPLTDIDALLELEKGLKDVKEHEAKLLQTWQRAANSRPNDELFYKVWYRSKFDAGNLKAAQQATIVWKKNFPKQRAPYFLYVLVTHLISEQSKDEVERKISEGLVFKNLQTAVDASNDVGIAKPTRAISTMQDLLLLLRIYRAQGKYADASNVIQNFRKFDFQGIEKEWEIARQMIELFELTQSWPDLYTFCQTILEDARMAVLDPSNYTGPWGKLADDWKVWDAFVTASGKIAGADTSSNTQKLIAVFKDEKINSRNAHLASLKLYHSEAAAEPVDSEGLLQAMIEYFERYSTKYSAFQDVRPHLPHLKPQHQLELMQIASQLSKEYWDVESQSDVHKVIVEINVLKLEYHLLVSPDHTRRPKLLPTFISNCLLLYSHSLKLGDNSPPVERRIGDDAALMAAMGLIHLLKKDDESGDPKDKKKWPQTLLRSIAILEYLLSNSPHNYDALLILVRLYMYMGAGSLAMERYSRLSVKNLQYTYMSWVLFSNISTIHPYPAQLSSADGKIQTTFDPLEEIKQMLHWFQDAEIKAKQNTLKMQENGQWEMSMDALSTTDVLSRNFAKHQLFAEAKRINRLTSPSHDVSNHPAFKIPLRTQDMGERVPFPSFEAHSQPYFEEILPIAGPRNLNDTWLEQQLSAARFWDAFHSNGKSPINADQVNFMKQGLARLEKTLTDSELEAGNIIYSLEQLHSVYYLKSSEHPKENIAKCVRQLVTFLEDHVAAAYNSLASFREQPQDEPPCDIYPTGDVLHRHYMCLEICQFMVPVLNYIVAENMKLAHVSHEWLKGTVQRIKDRCKNTTVDIHRAAEDLKARLSRPTAIEELEEKVLACTKAKESEDTIGYDIQEKFGDKMNVTKVLKDLHASWIDGLDGVIRTKGT</sequence>
<dbReference type="InterPro" id="IPR019183">
    <property type="entry name" value="NAA25_NatB_aux_su"/>
</dbReference>
<protein>
    <submittedName>
        <fullName evidence="2">Uncharacterized protein</fullName>
    </submittedName>
</protein>
<organism evidence="2 3">
    <name type="scientific">Lepraria finkii</name>
    <dbReference type="NCBI Taxonomy" id="1340010"/>
    <lineage>
        <taxon>Eukaryota</taxon>
        <taxon>Fungi</taxon>
        <taxon>Dikarya</taxon>
        <taxon>Ascomycota</taxon>
        <taxon>Pezizomycotina</taxon>
        <taxon>Lecanoromycetes</taxon>
        <taxon>OSLEUM clade</taxon>
        <taxon>Lecanoromycetidae</taxon>
        <taxon>Lecanorales</taxon>
        <taxon>Lecanorineae</taxon>
        <taxon>Stereocaulaceae</taxon>
        <taxon>Lepraria</taxon>
    </lineage>
</organism>
<evidence type="ECO:0000313" key="3">
    <source>
        <dbReference type="Proteomes" id="UP001590951"/>
    </source>
</evidence>
<reference evidence="2 3" key="1">
    <citation type="submission" date="2024-09" db="EMBL/GenBank/DDBJ databases">
        <title>Rethinking Asexuality: The Enigmatic Case of Functional Sexual Genes in Lepraria (Stereocaulaceae).</title>
        <authorList>
            <person name="Doellman M."/>
            <person name="Sun Y."/>
            <person name="Barcenas-Pena A."/>
            <person name="Lumbsch H.T."/>
            <person name="Grewe F."/>
        </authorList>
    </citation>
    <scope>NUCLEOTIDE SEQUENCE [LARGE SCALE GENOMIC DNA]</scope>
    <source>
        <strain evidence="2 3">Grewe 0041</strain>
    </source>
</reference>
<evidence type="ECO:0000313" key="2">
    <source>
        <dbReference type="EMBL" id="KAL2045841.1"/>
    </source>
</evidence>
<proteinExistence type="inferred from homology"/>
<evidence type="ECO:0000256" key="1">
    <source>
        <dbReference type="ARBA" id="ARBA00006298"/>
    </source>
</evidence>
<name>A0ABR4AM01_9LECA</name>
<dbReference type="EMBL" id="JBHFEH010000134">
    <property type="protein sequence ID" value="KAL2045841.1"/>
    <property type="molecule type" value="Genomic_DNA"/>
</dbReference>
<comment type="similarity">
    <text evidence="1">Belongs to the MDM20/NAA25 family.</text>
</comment>
<dbReference type="Pfam" id="PF09797">
    <property type="entry name" value="NatB_MDM20"/>
    <property type="match status" value="1"/>
</dbReference>
<gene>
    <name evidence="2" type="ORF">ABVK25_012023</name>
</gene>
<dbReference type="PANTHER" id="PTHR22767:SF3">
    <property type="entry name" value="N-ALPHA-ACETYLTRANSFERASE 25, NATB AUXILIARY SUBUNIT"/>
    <property type="match status" value="1"/>
</dbReference>
<accession>A0ABR4AM01</accession>
<keyword evidence="3" id="KW-1185">Reference proteome</keyword>
<comment type="caution">
    <text evidence="2">The sequence shown here is derived from an EMBL/GenBank/DDBJ whole genome shotgun (WGS) entry which is preliminary data.</text>
</comment>